<dbReference type="PANTHER" id="PTHR30575:SF0">
    <property type="entry name" value="XAA-ARG DIPEPTIDASE"/>
    <property type="match status" value="1"/>
</dbReference>
<dbReference type="Gene3D" id="3.40.630.10">
    <property type="entry name" value="Zn peptidases"/>
    <property type="match status" value="1"/>
</dbReference>
<name>A0ABS4K8W2_9CLOT</name>
<dbReference type="Gene3D" id="3.30.70.360">
    <property type="match status" value="1"/>
</dbReference>
<evidence type="ECO:0000313" key="2">
    <source>
        <dbReference type="EMBL" id="MBP2024221.1"/>
    </source>
</evidence>
<sequence length="384" mass="42478">MKNNVINFLFNVKDEILALNRFLYDNPEPCFKEYKSSKYISDLLRKHKFSITEGFENIPTAFYAKVGNGHPCICYICKYSSDGENGHVFGNNSNAAISVGAAIGLSSIIDKLGGSVVVIGCPGKYSNGSEIIMTRDKVFDDMDVIFAPHVDNSNAESGTSMATISLKITYEVNTTNNSISRKTALDACLYTMNFINDIVKESCEGCYIDHLCIEAGNSSHELPSKANMKFEIKSKKICQGEAIENNIRNYIKAIEPLISTKYDISLYELPCSELITNKTLSRIFSNNLKERGIIDINSCKNVVYPLGIGTVSHTTPTIYPSINIVENANISCPSEEFKNSTVSSFAEENIYKAIEALAITGVDFIERTDLVEEITAELNKDLNL</sequence>
<keyword evidence="3" id="KW-1185">Reference proteome</keyword>
<comment type="similarity">
    <text evidence="1">Belongs to the peptidase M20A family.</text>
</comment>
<protein>
    <recommendedName>
        <fullName evidence="1">Peptidase M20 domain-containing protein 2</fullName>
    </recommendedName>
</protein>
<gene>
    <name evidence="2" type="ORF">J2Z44_004076</name>
</gene>
<accession>A0ABS4K8W2</accession>
<dbReference type="SUPFAM" id="SSF53187">
    <property type="entry name" value="Zn-dependent exopeptidases"/>
    <property type="match status" value="1"/>
</dbReference>
<reference evidence="2 3" key="1">
    <citation type="submission" date="2021-03" db="EMBL/GenBank/DDBJ databases">
        <title>Genomic Encyclopedia of Type Strains, Phase IV (KMG-IV): sequencing the most valuable type-strain genomes for metagenomic binning, comparative biology and taxonomic classification.</title>
        <authorList>
            <person name="Goeker M."/>
        </authorList>
    </citation>
    <scope>NUCLEOTIDE SEQUENCE [LARGE SCALE GENOMIC DNA]</scope>
    <source>
        <strain evidence="2 3">DSM 28650</strain>
    </source>
</reference>
<dbReference type="InterPro" id="IPR017144">
    <property type="entry name" value="Xaa-Arg_dipeptidase"/>
</dbReference>
<proteinExistence type="inferred from homology"/>
<organism evidence="2 3">
    <name type="scientific">Clostridium punense</name>
    <dbReference type="NCBI Taxonomy" id="1054297"/>
    <lineage>
        <taxon>Bacteria</taxon>
        <taxon>Bacillati</taxon>
        <taxon>Bacillota</taxon>
        <taxon>Clostridia</taxon>
        <taxon>Eubacteriales</taxon>
        <taxon>Clostridiaceae</taxon>
        <taxon>Clostridium</taxon>
    </lineage>
</organism>
<dbReference type="PIRSF" id="PIRSF037226">
    <property type="entry name" value="Amidohydrolase_ACY1L2_prd"/>
    <property type="match status" value="1"/>
</dbReference>
<evidence type="ECO:0000313" key="3">
    <source>
        <dbReference type="Proteomes" id="UP001519308"/>
    </source>
</evidence>
<dbReference type="RefSeq" id="WP_021282282.1">
    <property type="nucleotide sequence ID" value="NZ_JAGGLL010000055.1"/>
</dbReference>
<dbReference type="EMBL" id="JAGGLL010000055">
    <property type="protein sequence ID" value="MBP2024221.1"/>
    <property type="molecule type" value="Genomic_DNA"/>
</dbReference>
<comment type="caution">
    <text evidence="2">The sequence shown here is derived from an EMBL/GenBank/DDBJ whole genome shotgun (WGS) entry which is preliminary data.</text>
</comment>
<dbReference type="Proteomes" id="UP001519308">
    <property type="component" value="Unassembled WGS sequence"/>
</dbReference>
<evidence type="ECO:0000256" key="1">
    <source>
        <dbReference type="PIRNR" id="PIRNR037226"/>
    </source>
</evidence>
<dbReference type="InterPro" id="IPR052030">
    <property type="entry name" value="Peptidase_M20/M20A_hydrolases"/>
</dbReference>
<dbReference type="PANTHER" id="PTHR30575">
    <property type="entry name" value="PEPTIDASE M20"/>
    <property type="match status" value="1"/>
</dbReference>